<dbReference type="EMBL" id="CP048685">
    <property type="protein sequence ID" value="QPJ63739.1"/>
    <property type="molecule type" value="Genomic_DNA"/>
</dbReference>
<protein>
    <submittedName>
        <fullName evidence="2">Phage virion morphogenesis protein</fullName>
    </submittedName>
</protein>
<name>A0A7T0G1R1_9BACT</name>
<reference evidence="2 3" key="1">
    <citation type="submission" date="2020-02" db="EMBL/GenBank/DDBJ databases">
        <title>Genomic and physiological characterization of two novel Nitrospinaceae genera.</title>
        <authorList>
            <person name="Mueller A.J."/>
            <person name="Jung M.-Y."/>
            <person name="Strachan C.R."/>
            <person name="Herbold C.W."/>
            <person name="Kirkegaard R.H."/>
            <person name="Daims H."/>
        </authorList>
    </citation>
    <scope>NUCLEOTIDE SEQUENCE [LARGE SCALE GENOMIC DNA]</scope>
    <source>
        <strain evidence="2">EB</strain>
    </source>
</reference>
<dbReference type="AlphaFoldDB" id="A0A7T0G1R1"/>
<accession>A0A7T0G1R1</accession>
<dbReference type="EMBL" id="CP048685">
    <property type="protein sequence ID" value="QPJ63713.1"/>
    <property type="molecule type" value="Genomic_DNA"/>
</dbReference>
<evidence type="ECO:0000313" key="3">
    <source>
        <dbReference type="Proteomes" id="UP000594688"/>
    </source>
</evidence>
<gene>
    <name evidence="1" type="ORF">G3M70_04780</name>
    <name evidence="2" type="ORF">G3M70_07255</name>
</gene>
<evidence type="ECO:0000313" key="1">
    <source>
        <dbReference type="EMBL" id="QPJ63713.1"/>
    </source>
</evidence>
<evidence type="ECO:0000313" key="2">
    <source>
        <dbReference type="EMBL" id="QPJ63739.1"/>
    </source>
</evidence>
<dbReference type="Pfam" id="PF05069">
    <property type="entry name" value="Phage_tail_S"/>
    <property type="match status" value="1"/>
</dbReference>
<proteinExistence type="predicted"/>
<dbReference type="InterPro" id="IPR006522">
    <property type="entry name" value="Phage_virion_morphogenesis"/>
</dbReference>
<dbReference type="KEGG" id="nli:G3M70_07255"/>
<sequence>MQEFGEIGLASITKNFEVGGRYSEAGSWRGGDKKWKPLSIVTLLGGEAFGEKGKGKFRKKKDGSLTKRGQKRLDGKKILIGQGNLLNSISSKADIDSVQWGTNMIYAAIHNFGGKAGRGKKVDIPARPYLVLQDQDLDEMTAVLDDYLTGDFQ</sequence>
<dbReference type="Proteomes" id="UP000594688">
    <property type="component" value="Chromosome"/>
</dbReference>
<dbReference type="NCBIfam" id="TIGR01635">
    <property type="entry name" value="tail_comp_S"/>
    <property type="match status" value="1"/>
</dbReference>
<dbReference type="KEGG" id="nli:G3M70_04780"/>
<organism evidence="2 3">
    <name type="scientific">Candidatus Nitronauta litoralis</name>
    <dbReference type="NCBI Taxonomy" id="2705533"/>
    <lineage>
        <taxon>Bacteria</taxon>
        <taxon>Pseudomonadati</taxon>
        <taxon>Nitrospinota/Tectimicrobiota group</taxon>
        <taxon>Nitrospinota</taxon>
        <taxon>Nitrospinia</taxon>
        <taxon>Nitrospinales</taxon>
        <taxon>Nitrospinaceae</taxon>
        <taxon>Candidatus Nitronauta</taxon>
    </lineage>
</organism>